<accession>A0ABQ3BR89</accession>
<evidence type="ECO:0000313" key="2">
    <source>
        <dbReference type="Proteomes" id="UP000615593"/>
    </source>
</evidence>
<dbReference type="EMBL" id="BMWY01000003">
    <property type="protein sequence ID" value="GGZ52669.1"/>
    <property type="molecule type" value="Genomic_DNA"/>
</dbReference>
<keyword evidence="2" id="KW-1185">Reference proteome</keyword>
<dbReference type="Proteomes" id="UP000615593">
    <property type="component" value="Unassembled WGS sequence"/>
</dbReference>
<organism evidence="1 2">
    <name type="scientific">Mesonia mobilis</name>
    <dbReference type="NCBI Taxonomy" id="369791"/>
    <lineage>
        <taxon>Bacteria</taxon>
        <taxon>Pseudomonadati</taxon>
        <taxon>Bacteroidota</taxon>
        <taxon>Flavobacteriia</taxon>
        <taxon>Flavobacteriales</taxon>
        <taxon>Flavobacteriaceae</taxon>
        <taxon>Mesonia</taxon>
    </lineage>
</organism>
<proteinExistence type="predicted"/>
<protein>
    <recommendedName>
        <fullName evidence="3">DUF4595 domain-containing protein</fullName>
    </recommendedName>
</protein>
<sequence length="228" mass="25657">MLFFSCSDSTEDEFEEVNEDAAELYLEKIVIELPNNEGTETVNINYDQDGKVTSGNNSDGAVFLNYQESGDLNSYTDNNETISMSELYQAPYDAFEVGQIISYYDNGNVENIEVIDDTSYPEQTLYGTITYDTNPSAYFYTLKAAGILDVLDSVDLNFGLQAEEIIKARNLLPYNNITSMIFENAEGLTQYEVHIDYTYNSDNYPIAAIITATSTESTDVTEVTYTYR</sequence>
<comment type="caution">
    <text evidence="1">The sequence shown here is derived from an EMBL/GenBank/DDBJ whole genome shotgun (WGS) entry which is preliminary data.</text>
</comment>
<gene>
    <name evidence="1" type="ORF">GCM10008088_12870</name>
</gene>
<evidence type="ECO:0000313" key="1">
    <source>
        <dbReference type="EMBL" id="GGZ52669.1"/>
    </source>
</evidence>
<reference evidence="2" key="1">
    <citation type="journal article" date="2019" name="Int. J. Syst. Evol. Microbiol.">
        <title>The Global Catalogue of Microorganisms (GCM) 10K type strain sequencing project: providing services to taxonomists for standard genome sequencing and annotation.</title>
        <authorList>
            <consortium name="The Broad Institute Genomics Platform"/>
            <consortium name="The Broad Institute Genome Sequencing Center for Infectious Disease"/>
            <person name="Wu L."/>
            <person name="Ma J."/>
        </authorList>
    </citation>
    <scope>NUCLEOTIDE SEQUENCE [LARGE SCALE GENOMIC DNA]</scope>
    <source>
        <strain evidence="2">KCTC 12708</strain>
    </source>
</reference>
<name>A0ABQ3BR89_9FLAO</name>
<evidence type="ECO:0008006" key="3">
    <source>
        <dbReference type="Google" id="ProtNLM"/>
    </source>
</evidence>